<sequence length="483" mass="54883">MIVGSEQEKSRAKQQEFLLGKLEPTPGQQFLQQIIDNSYDSIFVTDKYGNVLLANSGTGVFMGYTTEELIGKNVENLVKKGAYDWSPTMKAIKTRTVVSGIVRNKHGIQEMATSKPLLDEKGEIVMVITNARDKDLVEEYIAALEKERSIVHRYKTAVEYLSEVDSGNKEIVAESPQMKQIIKTSNVIAKTDSTVMLIGETGTGKEVMARHIHRNSYRSKEPFIPVNCAAIPHDLLESEFFGYVRGAFSGANPQGKPGLFEIADKGTLFLDELAELPLSMQSKLLRVLESSEIKRLGDTNIHNINVRFIAATNRDLKTMINQKQFRSDLYYRLNVIPINLPALKDRPEDILAFAHKFLEELNKKYSLKKQFSTQATQLLFNYNWPGNVRELRNVIERLVITSSSDILNFDEDSLVNRKPSLKNEQRCQQISRDYQGTLKNVIKSVEEEYINQVLAECGGRIREAAQRLGIHRTMLYRKLKDNK</sequence>
<dbReference type="AlphaFoldDB" id="J7IPC4"/>
<feature type="domain" description="PAS" evidence="7">
    <location>
        <begin position="27"/>
        <end position="73"/>
    </location>
</feature>
<organism evidence="8 9">
    <name type="scientific">Desulfosporosinus meridiei (strain ATCC BAA-275 / DSM 13257 / KCTC 12902 / NCIMB 13706 / S10)</name>
    <dbReference type="NCBI Taxonomy" id="768704"/>
    <lineage>
        <taxon>Bacteria</taxon>
        <taxon>Bacillati</taxon>
        <taxon>Bacillota</taxon>
        <taxon>Clostridia</taxon>
        <taxon>Eubacteriales</taxon>
        <taxon>Desulfitobacteriaceae</taxon>
        <taxon>Desulfosporosinus</taxon>
    </lineage>
</organism>
<dbReference type="PROSITE" id="PS00675">
    <property type="entry name" value="SIGMA54_INTERACT_1"/>
    <property type="match status" value="1"/>
</dbReference>
<dbReference type="KEGG" id="dmi:Desmer_1720"/>
<dbReference type="Proteomes" id="UP000005262">
    <property type="component" value="Chromosome"/>
</dbReference>
<dbReference type="InterPro" id="IPR003593">
    <property type="entry name" value="AAA+_ATPase"/>
</dbReference>
<keyword evidence="1" id="KW-0547">Nucleotide-binding</keyword>
<proteinExistence type="predicted"/>
<keyword evidence="9" id="KW-1185">Reference proteome</keyword>
<evidence type="ECO:0000256" key="3">
    <source>
        <dbReference type="ARBA" id="ARBA00023015"/>
    </source>
</evidence>
<evidence type="ECO:0000259" key="6">
    <source>
        <dbReference type="PROSITE" id="PS50045"/>
    </source>
</evidence>
<dbReference type="InterPro" id="IPR027417">
    <property type="entry name" value="P-loop_NTPase"/>
</dbReference>
<accession>J7IPC4</accession>
<dbReference type="SUPFAM" id="SSF46689">
    <property type="entry name" value="Homeodomain-like"/>
    <property type="match status" value="1"/>
</dbReference>
<reference evidence="8 9" key="1">
    <citation type="journal article" date="2012" name="J. Bacteriol.">
        <title>Complete genome sequences of Desulfosporosinus orientis DSM765T, Desulfosporosinus youngiae DSM17734T, Desulfosporosinus meridiei DSM13257T, and Desulfosporosinus acidiphilus DSM22704T.</title>
        <authorList>
            <person name="Pester M."/>
            <person name="Brambilla E."/>
            <person name="Alazard D."/>
            <person name="Rattei T."/>
            <person name="Weinmaier T."/>
            <person name="Han J."/>
            <person name="Lucas S."/>
            <person name="Lapidus A."/>
            <person name="Cheng J.F."/>
            <person name="Goodwin L."/>
            <person name="Pitluck S."/>
            <person name="Peters L."/>
            <person name="Ovchinnikova G."/>
            <person name="Teshima H."/>
            <person name="Detter J.C."/>
            <person name="Han C.S."/>
            <person name="Tapia R."/>
            <person name="Land M.L."/>
            <person name="Hauser L."/>
            <person name="Kyrpides N.C."/>
            <person name="Ivanova N.N."/>
            <person name="Pagani I."/>
            <person name="Huntmann M."/>
            <person name="Wei C.L."/>
            <person name="Davenport K.W."/>
            <person name="Daligault H."/>
            <person name="Chain P.S."/>
            <person name="Chen A."/>
            <person name="Mavromatis K."/>
            <person name="Markowitz V."/>
            <person name="Szeto E."/>
            <person name="Mikhailova N."/>
            <person name="Pati A."/>
            <person name="Wagner M."/>
            <person name="Woyke T."/>
            <person name="Ollivier B."/>
            <person name="Klenk H.P."/>
            <person name="Spring S."/>
            <person name="Loy A."/>
        </authorList>
    </citation>
    <scope>NUCLEOTIDE SEQUENCE [LARGE SCALE GENOMIC DNA]</scope>
    <source>
        <strain evidence="9">ATCC BAA-275 / DSM 13257 / NCIMB 13706 / S10</strain>
    </source>
</reference>
<dbReference type="NCBIfam" id="TIGR00229">
    <property type="entry name" value="sensory_box"/>
    <property type="match status" value="1"/>
</dbReference>
<dbReference type="PROSITE" id="PS50112">
    <property type="entry name" value="PAS"/>
    <property type="match status" value="1"/>
</dbReference>
<dbReference type="SUPFAM" id="SSF55785">
    <property type="entry name" value="PYP-like sensor domain (PAS domain)"/>
    <property type="match status" value="1"/>
</dbReference>
<dbReference type="Gene3D" id="3.40.50.300">
    <property type="entry name" value="P-loop containing nucleotide triphosphate hydrolases"/>
    <property type="match status" value="1"/>
</dbReference>
<keyword evidence="4" id="KW-0238">DNA-binding</keyword>
<evidence type="ECO:0000256" key="2">
    <source>
        <dbReference type="ARBA" id="ARBA00022840"/>
    </source>
</evidence>
<gene>
    <name evidence="8" type="ordered locus">Desmer_1720</name>
</gene>
<dbReference type="InterPro" id="IPR002078">
    <property type="entry name" value="Sigma_54_int"/>
</dbReference>
<keyword evidence="3" id="KW-0805">Transcription regulation</keyword>
<dbReference type="InterPro" id="IPR025662">
    <property type="entry name" value="Sigma_54_int_dom_ATP-bd_1"/>
</dbReference>
<dbReference type="HOGENOM" id="CLU_000445_8_1_9"/>
<dbReference type="InterPro" id="IPR009057">
    <property type="entry name" value="Homeodomain-like_sf"/>
</dbReference>
<evidence type="ECO:0000256" key="5">
    <source>
        <dbReference type="ARBA" id="ARBA00023163"/>
    </source>
</evidence>
<dbReference type="Gene3D" id="1.10.10.60">
    <property type="entry name" value="Homeodomain-like"/>
    <property type="match status" value="1"/>
</dbReference>
<dbReference type="PANTHER" id="PTHR32071:SF121">
    <property type="entry name" value="SIGMA L-DEPENDENT TRANSCRIPTIONAL REGULATOR YQIR-RELATED"/>
    <property type="match status" value="1"/>
</dbReference>
<dbReference type="InterPro" id="IPR013767">
    <property type="entry name" value="PAS_fold"/>
</dbReference>
<dbReference type="InterPro" id="IPR035965">
    <property type="entry name" value="PAS-like_dom_sf"/>
</dbReference>
<dbReference type="Pfam" id="PF00989">
    <property type="entry name" value="PAS"/>
    <property type="match status" value="1"/>
</dbReference>
<dbReference type="PANTHER" id="PTHR32071">
    <property type="entry name" value="TRANSCRIPTIONAL REGULATORY PROTEIN"/>
    <property type="match status" value="1"/>
</dbReference>
<reference evidence="9" key="2">
    <citation type="submission" date="2012-08" db="EMBL/GenBank/DDBJ databases">
        <title>Finished genome of Desulfosporosinus meridiei DSM 13257.</title>
        <authorList>
            <person name="Huntemann M."/>
            <person name="Wei C.-L."/>
            <person name="Han J."/>
            <person name="Detter J.C."/>
            <person name="Han C."/>
            <person name="Davenport K."/>
            <person name="Daligault H."/>
            <person name="Erkkila T."/>
            <person name="Gu W."/>
            <person name="Munk A.C.C."/>
            <person name="Teshima H."/>
            <person name="Xu Y."/>
            <person name="Chain P."/>
            <person name="Tapia R."/>
            <person name="Chen A."/>
            <person name="Krypides N."/>
            <person name="Mavromatis K."/>
            <person name="Markowitz V."/>
            <person name="Szeto E."/>
            <person name="Ivanova N."/>
            <person name="Mikhailova N."/>
            <person name="Ovchinnikova G."/>
            <person name="Pagani I."/>
            <person name="Pati A."/>
            <person name="Goodwin L."/>
            <person name="Peters L."/>
            <person name="Pitluck S."/>
            <person name="Woyke T."/>
            <person name="Pester M."/>
            <person name="Spring S."/>
            <person name="Ollivier B."/>
            <person name="Rattei T."/>
            <person name="Klenk H.-P."/>
            <person name="Wagner M."/>
            <person name="Loy A."/>
        </authorList>
    </citation>
    <scope>NUCLEOTIDE SEQUENCE [LARGE SCALE GENOMIC DNA]</scope>
    <source>
        <strain evidence="9">ATCC BAA-275 / DSM 13257 / NCIMB 13706 / S10</strain>
    </source>
</reference>
<dbReference type="STRING" id="768704.Desmer_1720"/>
<feature type="domain" description="Sigma-54 factor interaction" evidence="6">
    <location>
        <begin position="171"/>
        <end position="400"/>
    </location>
</feature>
<dbReference type="PROSITE" id="PS00676">
    <property type="entry name" value="SIGMA54_INTERACT_2"/>
    <property type="match status" value="1"/>
</dbReference>
<protein>
    <submittedName>
        <fullName evidence="8">PAS domain S-box</fullName>
    </submittedName>
</protein>
<dbReference type="FunFam" id="3.40.50.300:FF:000006">
    <property type="entry name" value="DNA-binding transcriptional regulator NtrC"/>
    <property type="match status" value="1"/>
</dbReference>
<evidence type="ECO:0000313" key="8">
    <source>
        <dbReference type="EMBL" id="AFQ43692.1"/>
    </source>
</evidence>
<dbReference type="SMART" id="SM00382">
    <property type="entry name" value="AAA"/>
    <property type="match status" value="1"/>
</dbReference>
<evidence type="ECO:0000256" key="4">
    <source>
        <dbReference type="ARBA" id="ARBA00023125"/>
    </source>
</evidence>
<evidence type="ECO:0000313" key="9">
    <source>
        <dbReference type="Proteomes" id="UP000005262"/>
    </source>
</evidence>
<dbReference type="PROSITE" id="PS50045">
    <property type="entry name" value="SIGMA54_INTERACT_4"/>
    <property type="match status" value="1"/>
</dbReference>
<dbReference type="Pfam" id="PF25601">
    <property type="entry name" value="AAA_lid_14"/>
    <property type="match status" value="1"/>
</dbReference>
<dbReference type="InterPro" id="IPR025944">
    <property type="entry name" value="Sigma_54_int_dom_CS"/>
</dbReference>
<dbReference type="EMBL" id="CP003629">
    <property type="protein sequence ID" value="AFQ43692.1"/>
    <property type="molecule type" value="Genomic_DNA"/>
</dbReference>
<dbReference type="PROSITE" id="PS00688">
    <property type="entry name" value="SIGMA54_INTERACT_3"/>
    <property type="match status" value="1"/>
</dbReference>
<dbReference type="GO" id="GO:0043565">
    <property type="term" value="F:sequence-specific DNA binding"/>
    <property type="evidence" value="ECO:0007669"/>
    <property type="project" value="InterPro"/>
</dbReference>
<dbReference type="Gene3D" id="3.30.450.20">
    <property type="entry name" value="PAS domain"/>
    <property type="match status" value="1"/>
</dbReference>
<dbReference type="Pfam" id="PF00158">
    <property type="entry name" value="Sigma54_activat"/>
    <property type="match status" value="1"/>
</dbReference>
<dbReference type="Gene3D" id="1.10.8.60">
    <property type="match status" value="1"/>
</dbReference>
<dbReference type="InterPro" id="IPR002197">
    <property type="entry name" value="HTH_Fis"/>
</dbReference>
<keyword evidence="5" id="KW-0804">Transcription</keyword>
<dbReference type="InterPro" id="IPR025943">
    <property type="entry name" value="Sigma_54_int_dom_ATP-bd_2"/>
</dbReference>
<evidence type="ECO:0000259" key="7">
    <source>
        <dbReference type="PROSITE" id="PS50112"/>
    </source>
</evidence>
<dbReference type="SUPFAM" id="SSF52540">
    <property type="entry name" value="P-loop containing nucleoside triphosphate hydrolases"/>
    <property type="match status" value="1"/>
</dbReference>
<dbReference type="CDD" id="cd00009">
    <property type="entry name" value="AAA"/>
    <property type="match status" value="1"/>
</dbReference>
<evidence type="ECO:0000256" key="1">
    <source>
        <dbReference type="ARBA" id="ARBA00022741"/>
    </source>
</evidence>
<dbReference type="eggNOG" id="COG3829">
    <property type="taxonomic scope" value="Bacteria"/>
</dbReference>
<dbReference type="SMART" id="SM00091">
    <property type="entry name" value="PAS"/>
    <property type="match status" value="1"/>
</dbReference>
<dbReference type="InterPro" id="IPR000014">
    <property type="entry name" value="PAS"/>
</dbReference>
<dbReference type="Pfam" id="PF02954">
    <property type="entry name" value="HTH_8"/>
    <property type="match status" value="1"/>
</dbReference>
<dbReference type="GO" id="GO:0006355">
    <property type="term" value="P:regulation of DNA-templated transcription"/>
    <property type="evidence" value="ECO:0007669"/>
    <property type="project" value="InterPro"/>
</dbReference>
<name>J7IPC4_DESMD</name>
<keyword evidence="2" id="KW-0067">ATP-binding</keyword>
<dbReference type="RefSeq" id="WP_014902611.1">
    <property type="nucleotide sequence ID" value="NC_018515.1"/>
</dbReference>
<dbReference type="GO" id="GO:0005524">
    <property type="term" value="F:ATP binding"/>
    <property type="evidence" value="ECO:0007669"/>
    <property type="project" value="UniProtKB-KW"/>
</dbReference>
<dbReference type="InterPro" id="IPR058031">
    <property type="entry name" value="AAA_lid_NorR"/>
</dbReference>